<dbReference type="AlphaFoldDB" id="A0A0A9B1K2"/>
<dbReference type="EMBL" id="GBRH01244713">
    <property type="protein sequence ID" value="JAD53182.1"/>
    <property type="molecule type" value="Transcribed_RNA"/>
</dbReference>
<organism evidence="2">
    <name type="scientific">Arundo donax</name>
    <name type="common">Giant reed</name>
    <name type="synonym">Donax arundinaceus</name>
    <dbReference type="NCBI Taxonomy" id="35708"/>
    <lineage>
        <taxon>Eukaryota</taxon>
        <taxon>Viridiplantae</taxon>
        <taxon>Streptophyta</taxon>
        <taxon>Embryophyta</taxon>
        <taxon>Tracheophyta</taxon>
        <taxon>Spermatophyta</taxon>
        <taxon>Magnoliopsida</taxon>
        <taxon>Liliopsida</taxon>
        <taxon>Poales</taxon>
        <taxon>Poaceae</taxon>
        <taxon>PACMAD clade</taxon>
        <taxon>Arundinoideae</taxon>
        <taxon>Arundineae</taxon>
        <taxon>Arundo</taxon>
    </lineage>
</organism>
<proteinExistence type="predicted"/>
<feature type="region of interest" description="Disordered" evidence="1">
    <location>
        <begin position="31"/>
        <end position="53"/>
    </location>
</feature>
<name>A0A0A9B1K2_ARUDO</name>
<accession>A0A0A9B1K2</accession>
<evidence type="ECO:0000256" key="1">
    <source>
        <dbReference type="SAM" id="MobiDB-lite"/>
    </source>
</evidence>
<reference evidence="2" key="2">
    <citation type="journal article" date="2015" name="Data Brief">
        <title>Shoot transcriptome of the giant reed, Arundo donax.</title>
        <authorList>
            <person name="Barrero R.A."/>
            <person name="Guerrero F.D."/>
            <person name="Moolhuijzen P."/>
            <person name="Goolsby J.A."/>
            <person name="Tidwell J."/>
            <person name="Bellgard S.E."/>
            <person name="Bellgard M.I."/>
        </authorList>
    </citation>
    <scope>NUCLEOTIDE SEQUENCE</scope>
    <source>
        <tissue evidence="2">Shoot tissue taken approximately 20 cm above the soil surface</tissue>
    </source>
</reference>
<protein>
    <submittedName>
        <fullName evidence="2">Uncharacterized protein</fullName>
    </submittedName>
</protein>
<reference evidence="2" key="1">
    <citation type="submission" date="2014-09" db="EMBL/GenBank/DDBJ databases">
        <authorList>
            <person name="Magalhaes I.L.F."/>
            <person name="Oliveira U."/>
            <person name="Santos F.R."/>
            <person name="Vidigal T.H.D.A."/>
            <person name="Brescovit A.D."/>
            <person name="Santos A.J."/>
        </authorList>
    </citation>
    <scope>NUCLEOTIDE SEQUENCE</scope>
    <source>
        <tissue evidence="2">Shoot tissue taken approximately 20 cm above the soil surface</tissue>
    </source>
</reference>
<sequence>MYQSKRLQHWTKHLLRSSKIPFVAKPEINRAGKRITASSSRMQQPGRPSNLAK</sequence>
<evidence type="ECO:0000313" key="2">
    <source>
        <dbReference type="EMBL" id="JAD53182.1"/>
    </source>
</evidence>
<feature type="compositionally biased region" description="Polar residues" evidence="1">
    <location>
        <begin position="36"/>
        <end position="53"/>
    </location>
</feature>